<dbReference type="Proteomes" id="UP001601303">
    <property type="component" value="Unassembled WGS sequence"/>
</dbReference>
<keyword evidence="4" id="KW-1185">Reference proteome</keyword>
<proteinExistence type="predicted"/>
<accession>A0ABW6MG33</accession>
<dbReference type="SUPFAM" id="SSF109854">
    <property type="entry name" value="DinB/YfiT-like putative metalloenzymes"/>
    <property type="match status" value="1"/>
</dbReference>
<feature type="compositionally biased region" description="Basic and acidic residues" evidence="1">
    <location>
        <begin position="216"/>
        <end position="232"/>
    </location>
</feature>
<organism evidence="3 4">
    <name type="scientific">Streptomyces hokutonensis</name>
    <dbReference type="NCBI Taxonomy" id="1306990"/>
    <lineage>
        <taxon>Bacteria</taxon>
        <taxon>Bacillati</taxon>
        <taxon>Actinomycetota</taxon>
        <taxon>Actinomycetes</taxon>
        <taxon>Kitasatosporales</taxon>
        <taxon>Streptomycetaceae</taxon>
        <taxon>Streptomyces</taxon>
    </lineage>
</organism>
<protein>
    <submittedName>
        <fullName evidence="3">Maleylpyruvate isomerase N-terminal domain-containing protein</fullName>
    </submittedName>
</protein>
<feature type="region of interest" description="Disordered" evidence="1">
    <location>
        <begin position="207"/>
        <end position="232"/>
    </location>
</feature>
<evidence type="ECO:0000313" key="4">
    <source>
        <dbReference type="Proteomes" id="UP001601303"/>
    </source>
</evidence>
<dbReference type="EMBL" id="JBIAHM010000018">
    <property type="protein sequence ID" value="MFE9605109.1"/>
    <property type="molecule type" value="Genomic_DNA"/>
</dbReference>
<sequence>MTEVPGSHSRHRSRPVQVLRDSYEALASVVAPLGDEESWPPTACTGWAVRDLIFHCLSDAQRALVALHTPAPGPADRDAVTCWQDWRPDPVGAANGRRWSRVGASMFLDFRQLRALYLETTTATVTAAAATDPDLLVSTQGHVLTAADLMTTLAVEASIDHLDLVRELPGAPGPSANGPAVVRTTLDGLLGRPVPLDWTDEHYARAATGRTPLTGTERRSLGADAERLPFLS</sequence>
<reference evidence="3 4" key="1">
    <citation type="submission" date="2024-10" db="EMBL/GenBank/DDBJ databases">
        <title>The Natural Products Discovery Center: Release of the First 8490 Sequenced Strains for Exploring Actinobacteria Biosynthetic Diversity.</title>
        <authorList>
            <person name="Kalkreuter E."/>
            <person name="Kautsar S.A."/>
            <person name="Yang D."/>
            <person name="Bader C.D."/>
            <person name="Teijaro C.N."/>
            <person name="Fluegel L."/>
            <person name="Davis C.M."/>
            <person name="Simpson J.R."/>
            <person name="Lauterbach L."/>
            <person name="Steele A.D."/>
            <person name="Gui C."/>
            <person name="Meng S."/>
            <person name="Li G."/>
            <person name="Viehrig K."/>
            <person name="Ye F."/>
            <person name="Su P."/>
            <person name="Kiefer A.F."/>
            <person name="Nichols A."/>
            <person name="Cepeda A.J."/>
            <person name="Yan W."/>
            <person name="Fan B."/>
            <person name="Jiang Y."/>
            <person name="Adhikari A."/>
            <person name="Zheng C.-J."/>
            <person name="Schuster L."/>
            <person name="Cowan T.M."/>
            <person name="Smanski M.J."/>
            <person name="Chevrette M.G."/>
            <person name="De Carvalho L.P.S."/>
            <person name="Shen B."/>
        </authorList>
    </citation>
    <scope>NUCLEOTIDE SEQUENCE [LARGE SCALE GENOMIC DNA]</scope>
    <source>
        <strain evidence="3 4">NPDC006488</strain>
    </source>
</reference>
<gene>
    <name evidence="3" type="ORF">ACFYNQ_42010</name>
</gene>
<dbReference type="Pfam" id="PF11716">
    <property type="entry name" value="MDMPI_N"/>
    <property type="match status" value="1"/>
</dbReference>
<dbReference type="GO" id="GO:0016853">
    <property type="term" value="F:isomerase activity"/>
    <property type="evidence" value="ECO:0007669"/>
    <property type="project" value="UniProtKB-KW"/>
</dbReference>
<feature type="domain" description="Mycothiol-dependent maleylpyruvate isomerase metal-binding" evidence="2">
    <location>
        <begin position="19"/>
        <end position="164"/>
    </location>
</feature>
<name>A0ABW6MG33_9ACTN</name>
<keyword evidence="3" id="KW-0413">Isomerase</keyword>
<comment type="caution">
    <text evidence="3">The sequence shown here is derived from an EMBL/GenBank/DDBJ whole genome shotgun (WGS) entry which is preliminary data.</text>
</comment>
<evidence type="ECO:0000256" key="1">
    <source>
        <dbReference type="SAM" id="MobiDB-lite"/>
    </source>
</evidence>
<evidence type="ECO:0000259" key="2">
    <source>
        <dbReference type="Pfam" id="PF11716"/>
    </source>
</evidence>
<dbReference type="InterPro" id="IPR024344">
    <property type="entry name" value="MDMPI_metal-binding"/>
</dbReference>
<dbReference type="RefSeq" id="WP_388113934.1">
    <property type="nucleotide sequence ID" value="NZ_JBIAHM010000018.1"/>
</dbReference>
<evidence type="ECO:0000313" key="3">
    <source>
        <dbReference type="EMBL" id="MFE9605109.1"/>
    </source>
</evidence>
<dbReference type="InterPro" id="IPR034660">
    <property type="entry name" value="DinB/YfiT-like"/>
</dbReference>
<dbReference type="Gene3D" id="1.20.120.450">
    <property type="entry name" value="dinb family like domain"/>
    <property type="match status" value="1"/>
</dbReference>